<accession>A0A519BAM3</accession>
<dbReference type="EMBL" id="SGBD01000003">
    <property type="protein sequence ID" value="RZD14337.1"/>
    <property type="molecule type" value="Genomic_DNA"/>
</dbReference>
<dbReference type="InterPro" id="IPR002744">
    <property type="entry name" value="MIP18-like"/>
</dbReference>
<proteinExistence type="predicted"/>
<protein>
    <submittedName>
        <fullName evidence="2">DUF59 domain-containing protein</fullName>
    </submittedName>
</protein>
<name>A0A519BAM3_9DELT</name>
<sequence length="102" mass="11429">MAIVNENDILEKLKDIVDPELEVNIIDLGLVYKVNIDDNGNVRIDMTLTAKGCPISDVIKYEVEEALKSISGVNAVSVNFIWEPEWSPTMIKDGALKRLKTR</sequence>
<dbReference type="Proteomes" id="UP000320813">
    <property type="component" value="Unassembled WGS sequence"/>
</dbReference>
<gene>
    <name evidence="2" type="ORF">EVJ47_06630</name>
</gene>
<dbReference type="InterPro" id="IPR052339">
    <property type="entry name" value="Fe-S_Maturation_MIP18"/>
</dbReference>
<comment type="caution">
    <text evidence="2">The sequence shown here is derived from an EMBL/GenBank/DDBJ whole genome shotgun (WGS) entry which is preliminary data.</text>
</comment>
<dbReference type="PANTHER" id="PTHR42831">
    <property type="entry name" value="FE-S PROTEIN MATURATION AUXILIARY FACTOR YITW"/>
    <property type="match status" value="1"/>
</dbReference>
<dbReference type="Gene3D" id="3.30.300.130">
    <property type="entry name" value="Fe-S cluster assembly (FSCA)"/>
    <property type="match status" value="1"/>
</dbReference>
<reference evidence="2 3" key="1">
    <citation type="submission" date="2019-01" db="EMBL/GenBank/DDBJ databases">
        <title>Insights into ecological role of a new deltaproteobacterial order Candidatus Sinidesulfobacterales (Sva0485) by metagenomics and metatranscriptomics.</title>
        <authorList>
            <person name="Tan S."/>
            <person name="Liu J."/>
            <person name="Fang Y."/>
            <person name="Hedlund B.P."/>
            <person name="Lian Z.H."/>
            <person name="Huang L.Y."/>
            <person name="Li J.T."/>
            <person name="Huang L.N."/>
            <person name="Li W.J."/>
            <person name="Jiang H.C."/>
            <person name="Dong H.L."/>
            <person name="Shu W.S."/>
        </authorList>
    </citation>
    <scope>NUCLEOTIDE SEQUENCE [LARGE SCALE GENOMIC DNA]</scope>
    <source>
        <strain evidence="2">AP3</strain>
    </source>
</reference>
<evidence type="ECO:0000313" key="2">
    <source>
        <dbReference type="EMBL" id="RZD14337.1"/>
    </source>
</evidence>
<evidence type="ECO:0000259" key="1">
    <source>
        <dbReference type="Pfam" id="PF01883"/>
    </source>
</evidence>
<organism evidence="2 3">
    <name type="scientific">Candidatus Acidulodesulfobacterium ferriphilum</name>
    <dbReference type="NCBI Taxonomy" id="2597223"/>
    <lineage>
        <taxon>Bacteria</taxon>
        <taxon>Deltaproteobacteria</taxon>
        <taxon>Candidatus Acidulodesulfobacterales</taxon>
        <taxon>Candidatus Acidulodesulfobacterium</taxon>
    </lineage>
</organism>
<feature type="domain" description="MIP18 family-like" evidence="1">
    <location>
        <begin position="7"/>
        <end position="78"/>
    </location>
</feature>
<evidence type="ECO:0000313" key="3">
    <source>
        <dbReference type="Proteomes" id="UP000320813"/>
    </source>
</evidence>
<dbReference type="Pfam" id="PF01883">
    <property type="entry name" value="FeS_assembly_P"/>
    <property type="match status" value="1"/>
</dbReference>
<dbReference type="AlphaFoldDB" id="A0A519BAM3"/>
<dbReference type="PANTHER" id="PTHR42831:SF1">
    <property type="entry name" value="FE-S PROTEIN MATURATION AUXILIARY FACTOR YITW"/>
    <property type="match status" value="1"/>
</dbReference>
<dbReference type="SUPFAM" id="SSF117916">
    <property type="entry name" value="Fe-S cluster assembly (FSCA) domain-like"/>
    <property type="match status" value="1"/>
</dbReference>
<dbReference type="InterPro" id="IPR034904">
    <property type="entry name" value="FSCA_dom_sf"/>
</dbReference>